<feature type="compositionally biased region" description="Polar residues" evidence="6">
    <location>
        <begin position="333"/>
        <end position="352"/>
    </location>
</feature>
<evidence type="ECO:0000256" key="2">
    <source>
        <dbReference type="ARBA" id="ARBA00006919"/>
    </source>
</evidence>
<dbReference type="Ensembl" id="ENSORLT00020020609.1">
    <property type="protein sequence ID" value="ENSORLP00020013198.1"/>
    <property type="gene ID" value="ENSORLG00020014141.1"/>
</dbReference>
<dbReference type="InterPro" id="IPR003123">
    <property type="entry name" value="VPS9"/>
</dbReference>
<feature type="compositionally biased region" description="Basic and acidic residues" evidence="6">
    <location>
        <begin position="499"/>
        <end position="518"/>
    </location>
</feature>
<evidence type="ECO:0000256" key="1">
    <source>
        <dbReference type="ARBA" id="ARBA00004496"/>
    </source>
</evidence>
<dbReference type="Pfam" id="PF23268">
    <property type="entry name" value="RIN1"/>
    <property type="match status" value="1"/>
</dbReference>
<accession>A0A3P9KXN9</accession>
<dbReference type="SUPFAM" id="SSF55550">
    <property type="entry name" value="SH2 domain"/>
    <property type="match status" value="1"/>
</dbReference>
<feature type="region of interest" description="Disordered" evidence="6">
    <location>
        <begin position="1001"/>
        <end position="1039"/>
    </location>
</feature>
<feature type="domain" description="VPS9" evidence="7">
    <location>
        <begin position="746"/>
        <end position="886"/>
    </location>
</feature>
<feature type="compositionally biased region" description="Pro residues" evidence="6">
    <location>
        <begin position="408"/>
        <end position="417"/>
    </location>
</feature>
<feature type="region of interest" description="Disordered" evidence="6">
    <location>
        <begin position="308"/>
        <end position="601"/>
    </location>
</feature>
<dbReference type="SUPFAM" id="SSF109993">
    <property type="entry name" value="VPS9 domain"/>
    <property type="match status" value="1"/>
</dbReference>
<name>A0A3P9KXN9_ORYLA</name>
<feature type="region of interest" description="Disordered" evidence="6">
    <location>
        <begin position="1"/>
        <end position="146"/>
    </location>
</feature>
<evidence type="ECO:0000256" key="3">
    <source>
        <dbReference type="ARBA" id="ARBA00022468"/>
    </source>
</evidence>
<dbReference type="PANTHER" id="PTHR23101:SF58">
    <property type="entry name" value="RAS AND RAB INTERACTOR 3"/>
    <property type="match status" value="1"/>
</dbReference>
<evidence type="ECO:0000256" key="5">
    <source>
        <dbReference type="ARBA" id="ARBA00022999"/>
    </source>
</evidence>
<dbReference type="GO" id="GO:0016192">
    <property type="term" value="P:vesicle-mediated transport"/>
    <property type="evidence" value="ECO:0007669"/>
    <property type="project" value="InterPro"/>
</dbReference>
<feature type="compositionally biased region" description="Pro residues" evidence="6">
    <location>
        <begin position="81"/>
        <end position="92"/>
    </location>
</feature>
<feature type="compositionally biased region" description="Basic and acidic residues" evidence="6">
    <location>
        <begin position="388"/>
        <end position="407"/>
    </location>
</feature>
<evidence type="ECO:0000313" key="8">
    <source>
        <dbReference type="Ensembl" id="ENSORLP00020013198.1"/>
    </source>
</evidence>
<feature type="compositionally biased region" description="Low complexity" evidence="6">
    <location>
        <begin position="62"/>
        <end position="80"/>
    </location>
</feature>
<dbReference type="Proteomes" id="UP000265180">
    <property type="component" value="Chromosome 22"/>
</dbReference>
<feature type="compositionally biased region" description="Low complexity" evidence="6">
    <location>
        <begin position="123"/>
        <end position="133"/>
    </location>
</feature>
<dbReference type="InterPro" id="IPR045046">
    <property type="entry name" value="Vps9-like"/>
</dbReference>
<feature type="compositionally biased region" description="Pro residues" evidence="6">
    <location>
        <begin position="1008"/>
        <end position="1017"/>
    </location>
</feature>
<reference evidence="8 9" key="2">
    <citation type="submission" date="2017-04" db="EMBL/GenBank/DDBJ databases">
        <title>CpG methylation of centromeres and impact of large insertions on vertebrate speciation.</title>
        <authorList>
            <person name="Ichikawa K."/>
            <person name="Yoshimura J."/>
            <person name="Morishita S."/>
        </authorList>
    </citation>
    <scope>NUCLEOTIDE SEQUENCE</scope>
    <source>
        <strain evidence="8 9">HNI</strain>
    </source>
</reference>
<feature type="compositionally biased region" description="Basic and acidic residues" evidence="6">
    <location>
        <begin position="438"/>
        <end position="475"/>
    </location>
</feature>
<keyword evidence="3" id="KW-0343">GTPase activation</keyword>
<organism evidence="8 9">
    <name type="scientific">Oryzias latipes</name>
    <name type="common">Japanese rice fish</name>
    <name type="synonym">Japanese killifish</name>
    <dbReference type="NCBI Taxonomy" id="8090"/>
    <lineage>
        <taxon>Eukaryota</taxon>
        <taxon>Metazoa</taxon>
        <taxon>Chordata</taxon>
        <taxon>Craniata</taxon>
        <taxon>Vertebrata</taxon>
        <taxon>Euteleostomi</taxon>
        <taxon>Actinopterygii</taxon>
        <taxon>Neopterygii</taxon>
        <taxon>Teleostei</taxon>
        <taxon>Neoteleostei</taxon>
        <taxon>Acanthomorphata</taxon>
        <taxon>Ovalentaria</taxon>
        <taxon>Atherinomorphae</taxon>
        <taxon>Beloniformes</taxon>
        <taxon>Adrianichthyidae</taxon>
        <taxon>Oryziinae</taxon>
        <taxon>Oryzias</taxon>
    </lineage>
</organism>
<reference evidence="8" key="3">
    <citation type="submission" date="2025-08" db="UniProtKB">
        <authorList>
            <consortium name="Ensembl"/>
        </authorList>
    </citation>
    <scope>IDENTIFICATION</scope>
    <source>
        <strain evidence="8">HNI</strain>
    </source>
</reference>
<sequence length="1039" mass="113305">MMEASIVSQDPGLTRPVTGALESAAIPSPSILSQPPGRPCRPRPPTSTSKSSMLPSRPPLPASSAANLPSASIRSMSLSSNPPPPSLPPPLSPIIVTQFPQQSSSGPVPFLSPPLSLPPPLSPTDSPTPCSSQSPPPGPVIPLPSPAPPVLSSLEKLVGSVSIWQLEGLTPEKTAGILEKEAAGMFLVHSTDGQATAVSVRLPEEQGAPRVLSLMLTQHRDFIHLEGSALVFDDIFQLILFYCSSRDILTVLLRLPQAVTTTTQREELQVISAMGADFWTSELNQKLKERTNALQLITYLHVSPVTVEERSTTPLNLPRTPKRDSATGEHVTSCLQNGQTSQRVSAHGNNSAKRFKRPPPRPPGLDSGVGLLFSSSSLPQNSTFATHQTEKKEGGKEQTGKVKERRSVPPPSRPPVPLQGRCAPCLPPAPLPGVCPRKQTDQDEGEKTGREENRNPAIETKKERGEEKGEEKTEEGAGPPTENATQGARSPCEEEELPKEEQEGKMEGKEVKLTEDKQQSSSPCPQLSKRPSRPIPPPRTKVISTGPGMKVQPPQAARRSDVSLFSPQGGAALGADQDSCDTSSTEEEGEPSQERGQNCKNLTESCSPKTVLRRTPTTFMLHKARHLSAVVSGLISHDRRLTKRLVELARDPLSYFGNLVKEHRAFTLETMMKHMTSTELLQEIRLMMTQLKNYLLQSSELQAMLEPQQCTQDKLESIVEAALCKSVLKPLREPIYKTLEKLHTGAGCSKQLASNQSAILGSTTTALGITTSVPEAPALEKISIKLNDLHQEYSPQRKIQLLLKTCKIIYDSMSVSHPGRAHGADDFLPVMMYVLARSNLSALQLDVEYMMELMDPTLTLGEGSYYLTTTYGALEHIKTFDQQRSVTRQLSREVQDSIHRWERRRTLNQEQSGQGSVRDFLTVYCPAFGTNPKTMGIFPSMTMQQLAEQCAARYEQDSYILSVYMDGVRQPISPTDLALSVKNGCLPGAYCFLFHPVNQPGGQRSCPTDPPPDPPAGSRPTANLTGNTEPEVEETLINL</sequence>
<feature type="compositionally biased region" description="Pro residues" evidence="6">
    <location>
        <begin position="36"/>
        <end position="45"/>
    </location>
</feature>
<dbReference type="AlphaFoldDB" id="A0A3P9KXN9"/>
<feature type="compositionally biased region" description="Low complexity" evidence="6">
    <location>
        <begin position="364"/>
        <end position="378"/>
    </location>
</feature>
<reference key="1">
    <citation type="journal article" date="2007" name="Nature">
        <title>The medaka draft genome and insights into vertebrate genome evolution.</title>
        <authorList>
            <person name="Kasahara M."/>
            <person name="Naruse K."/>
            <person name="Sasaki S."/>
            <person name="Nakatani Y."/>
            <person name="Qu W."/>
            <person name="Ahsan B."/>
            <person name="Yamada T."/>
            <person name="Nagayasu Y."/>
            <person name="Doi K."/>
            <person name="Kasai Y."/>
            <person name="Jindo T."/>
            <person name="Kobayashi D."/>
            <person name="Shimada A."/>
            <person name="Toyoda A."/>
            <person name="Kuroki Y."/>
            <person name="Fujiyama A."/>
            <person name="Sasaki T."/>
            <person name="Shimizu A."/>
            <person name="Asakawa S."/>
            <person name="Shimizu N."/>
            <person name="Hashimoto S."/>
            <person name="Yang J."/>
            <person name="Lee Y."/>
            <person name="Matsushima K."/>
            <person name="Sugano S."/>
            <person name="Sakaizumi M."/>
            <person name="Narita T."/>
            <person name="Ohishi K."/>
            <person name="Haga S."/>
            <person name="Ohta F."/>
            <person name="Nomoto H."/>
            <person name="Nogata K."/>
            <person name="Morishita T."/>
            <person name="Endo T."/>
            <person name="Shin-I T."/>
            <person name="Takeda H."/>
            <person name="Morishita S."/>
            <person name="Kohara Y."/>
        </authorList>
    </citation>
    <scope>NUCLEOTIDE SEQUENCE [LARGE SCALE GENOMIC DNA]</scope>
    <source>
        <strain>Hd-rR</strain>
    </source>
</reference>
<protein>
    <recommendedName>
        <fullName evidence="7">VPS9 domain-containing protein</fullName>
    </recommendedName>
</protein>
<dbReference type="Pfam" id="PF02204">
    <property type="entry name" value="VPS9"/>
    <property type="match status" value="1"/>
</dbReference>
<dbReference type="SMART" id="SM00167">
    <property type="entry name" value="VPS9"/>
    <property type="match status" value="1"/>
</dbReference>
<feature type="compositionally biased region" description="Pro residues" evidence="6">
    <location>
        <begin position="134"/>
        <end position="146"/>
    </location>
</feature>
<reference evidence="8" key="4">
    <citation type="submission" date="2025-09" db="UniProtKB">
        <authorList>
            <consortium name="Ensembl"/>
        </authorList>
    </citation>
    <scope>IDENTIFICATION</scope>
    <source>
        <strain evidence="8">HNI</strain>
    </source>
</reference>
<dbReference type="GO" id="GO:0005085">
    <property type="term" value="F:guanyl-nucleotide exchange factor activity"/>
    <property type="evidence" value="ECO:0007669"/>
    <property type="project" value="InterPro"/>
</dbReference>
<feature type="compositionally biased region" description="Acidic residues" evidence="6">
    <location>
        <begin position="1030"/>
        <end position="1039"/>
    </location>
</feature>
<evidence type="ECO:0000256" key="4">
    <source>
        <dbReference type="ARBA" id="ARBA00022490"/>
    </source>
</evidence>
<dbReference type="GO" id="GO:0005096">
    <property type="term" value="F:GTPase activator activity"/>
    <property type="evidence" value="ECO:0007669"/>
    <property type="project" value="UniProtKB-KW"/>
</dbReference>
<evidence type="ECO:0000313" key="9">
    <source>
        <dbReference type="Proteomes" id="UP000265180"/>
    </source>
</evidence>
<dbReference type="GO" id="GO:0005737">
    <property type="term" value="C:cytoplasm"/>
    <property type="evidence" value="ECO:0007669"/>
    <property type="project" value="UniProtKB-SubCell"/>
</dbReference>
<comment type="subcellular location">
    <subcellularLocation>
        <location evidence="1">Cytoplasm</location>
    </subcellularLocation>
</comment>
<proteinExistence type="inferred from homology"/>
<feature type="compositionally biased region" description="Pro residues" evidence="6">
    <location>
        <begin position="110"/>
        <end position="122"/>
    </location>
</feature>
<dbReference type="Gene3D" id="1.20.1050.80">
    <property type="entry name" value="VPS9 domain"/>
    <property type="match status" value="1"/>
</dbReference>
<comment type="similarity">
    <text evidence="2">Belongs to the RIN (Ras interaction/interference) family.</text>
</comment>
<evidence type="ECO:0000259" key="7">
    <source>
        <dbReference type="PROSITE" id="PS51205"/>
    </source>
</evidence>
<dbReference type="FunFam" id="1.20.1050.80:FF:000002">
    <property type="entry name" value="Ras and Rab interactor 2"/>
    <property type="match status" value="1"/>
</dbReference>
<dbReference type="InterPro" id="IPR037191">
    <property type="entry name" value="VPS9_dom_sf"/>
</dbReference>
<dbReference type="PANTHER" id="PTHR23101">
    <property type="entry name" value="RAB GDP/GTP EXCHANGE FACTOR"/>
    <property type="match status" value="1"/>
</dbReference>
<keyword evidence="5" id="KW-0727">SH2 domain</keyword>
<evidence type="ECO:0000256" key="6">
    <source>
        <dbReference type="SAM" id="MobiDB-lite"/>
    </source>
</evidence>
<dbReference type="InterPro" id="IPR036860">
    <property type="entry name" value="SH2_dom_sf"/>
</dbReference>
<dbReference type="PROSITE" id="PS51205">
    <property type="entry name" value="VPS9"/>
    <property type="match status" value="1"/>
</dbReference>
<keyword evidence="4" id="KW-0963">Cytoplasm</keyword>